<comment type="caution">
    <text evidence="2">The sequence shown here is derived from an EMBL/GenBank/DDBJ whole genome shotgun (WGS) entry which is preliminary data.</text>
</comment>
<protein>
    <submittedName>
        <fullName evidence="2">Glycoside hydrolase</fullName>
    </submittedName>
</protein>
<keyword evidence="1" id="KW-0732">Signal</keyword>
<gene>
    <name evidence="2" type="ORF">FO440_19810</name>
</gene>
<accession>A0A556MG11</accession>
<dbReference type="RefSeq" id="WP_144250033.1">
    <property type="nucleotide sequence ID" value="NZ_VLPK01000004.1"/>
</dbReference>
<dbReference type="AlphaFoldDB" id="A0A556MG11"/>
<evidence type="ECO:0000256" key="1">
    <source>
        <dbReference type="SAM" id="SignalP"/>
    </source>
</evidence>
<reference evidence="2 3" key="1">
    <citation type="submission" date="2019-07" db="EMBL/GenBank/DDBJ databases">
        <authorList>
            <person name="Huq M.A."/>
        </authorList>
    </citation>
    <scope>NUCLEOTIDE SEQUENCE [LARGE SCALE GENOMIC DNA]</scope>
    <source>
        <strain evidence="2 3">MAH-19</strain>
    </source>
</reference>
<sequence length="120" mass="12670">MKTRILTTALLVLGSFAVCLAAITGLNGKWTGSVKITPEDDIALVYNFKVDGDKLTGTVQSPDGNDLPITDGVLTGNDLTFNVKVGKLVVMHTGKYYGDSVVVAADVAGKSLRATLKRDK</sequence>
<organism evidence="2 3">
    <name type="scientific">Mucilaginibacter corticis</name>
    <dbReference type="NCBI Taxonomy" id="2597670"/>
    <lineage>
        <taxon>Bacteria</taxon>
        <taxon>Pseudomonadati</taxon>
        <taxon>Bacteroidota</taxon>
        <taxon>Sphingobacteriia</taxon>
        <taxon>Sphingobacteriales</taxon>
        <taxon>Sphingobacteriaceae</taxon>
        <taxon>Mucilaginibacter</taxon>
    </lineage>
</organism>
<dbReference type="OrthoDB" id="796539at2"/>
<dbReference type="Proteomes" id="UP000318733">
    <property type="component" value="Unassembled WGS sequence"/>
</dbReference>
<feature type="signal peptide" evidence="1">
    <location>
        <begin position="1"/>
        <end position="21"/>
    </location>
</feature>
<keyword evidence="3" id="KW-1185">Reference proteome</keyword>
<dbReference type="EMBL" id="VLPK01000004">
    <property type="protein sequence ID" value="TSJ38752.1"/>
    <property type="molecule type" value="Genomic_DNA"/>
</dbReference>
<evidence type="ECO:0000313" key="2">
    <source>
        <dbReference type="EMBL" id="TSJ38752.1"/>
    </source>
</evidence>
<name>A0A556MG11_9SPHI</name>
<feature type="chain" id="PRO_5021931540" evidence="1">
    <location>
        <begin position="22"/>
        <end position="120"/>
    </location>
</feature>
<proteinExistence type="predicted"/>
<evidence type="ECO:0000313" key="3">
    <source>
        <dbReference type="Proteomes" id="UP000318733"/>
    </source>
</evidence>
<dbReference type="GO" id="GO:0016787">
    <property type="term" value="F:hydrolase activity"/>
    <property type="evidence" value="ECO:0007669"/>
    <property type="project" value="UniProtKB-KW"/>
</dbReference>
<keyword evidence="2" id="KW-0378">Hydrolase</keyword>